<gene>
    <name evidence="2" type="ORF">BaRGS_00025046</name>
</gene>
<feature type="chain" id="PRO_5044825773" evidence="1">
    <location>
        <begin position="28"/>
        <end position="408"/>
    </location>
</feature>
<keyword evidence="1" id="KW-0732">Signal</keyword>
<dbReference type="PANTHER" id="PTHR35309">
    <property type="match status" value="1"/>
</dbReference>
<dbReference type="Proteomes" id="UP001519460">
    <property type="component" value="Unassembled WGS sequence"/>
</dbReference>
<dbReference type="InterPro" id="IPR025893">
    <property type="entry name" value="Tocopherol_cyclase"/>
</dbReference>
<dbReference type="EMBL" id="JACVVK020000222">
    <property type="protein sequence ID" value="KAK7483725.1"/>
    <property type="molecule type" value="Genomic_DNA"/>
</dbReference>
<reference evidence="2 3" key="1">
    <citation type="journal article" date="2023" name="Sci. Data">
        <title>Genome assembly of the Korean intertidal mud-creeper Batillaria attramentaria.</title>
        <authorList>
            <person name="Patra A.K."/>
            <person name="Ho P.T."/>
            <person name="Jun S."/>
            <person name="Lee S.J."/>
            <person name="Kim Y."/>
            <person name="Won Y.J."/>
        </authorList>
    </citation>
    <scope>NUCLEOTIDE SEQUENCE [LARGE SCALE GENOMIC DNA]</scope>
    <source>
        <strain evidence="2">Wonlab-2016</strain>
    </source>
</reference>
<keyword evidence="3" id="KW-1185">Reference proteome</keyword>
<accession>A0ABD0K9J0</accession>
<sequence length="408" mass="44582">MMDLLISSSSLATCLLVGILLAASCHGNQFDPHLYPKTGPFFEGWYLRIIDDAQELSLGLLFGRVLPSDHARATGSGDVSFNSYKSTSMSKSESLRPELTRQRQEPLVLATVLLQSKAVGPKLQSFNGFFNVADFSVTVKGKPVVKNPDDESPADFAVQFGNSGNNGSYIVSGNKTSVEVTVGNIRLVVKGSNPVPWGPHGEGPEGWLEDLPLPLHWFVYSLRSHVSEYKFLDRHSGMAIVGKNARMHMEKNWGESFPPGWIWAQGITTSNIALALSGGIVDFHITNVTAFLVGYRNPAKGIVFNFTPANSVFSFKHNGCDGFVHLNITSLEHSLVLKVFSPLSSFSSCLFGPEKYGFRPVCVESYNAAAVVSAYQRNGLHYALIDHVEIRSAALEFGGLYVCKRLCP</sequence>
<dbReference type="Pfam" id="PF14249">
    <property type="entry name" value="Tocopherol_cycl"/>
    <property type="match status" value="1"/>
</dbReference>
<feature type="signal peptide" evidence="1">
    <location>
        <begin position="1"/>
        <end position="27"/>
    </location>
</feature>
<protein>
    <submittedName>
        <fullName evidence="2">Uncharacterized protein</fullName>
    </submittedName>
</protein>
<organism evidence="2 3">
    <name type="scientific">Batillaria attramentaria</name>
    <dbReference type="NCBI Taxonomy" id="370345"/>
    <lineage>
        <taxon>Eukaryota</taxon>
        <taxon>Metazoa</taxon>
        <taxon>Spiralia</taxon>
        <taxon>Lophotrochozoa</taxon>
        <taxon>Mollusca</taxon>
        <taxon>Gastropoda</taxon>
        <taxon>Caenogastropoda</taxon>
        <taxon>Sorbeoconcha</taxon>
        <taxon>Cerithioidea</taxon>
        <taxon>Batillariidae</taxon>
        <taxon>Batillaria</taxon>
    </lineage>
</organism>
<dbReference type="PANTHER" id="PTHR35309:SF4">
    <property type="entry name" value="TOCOPHEROL CYCLASE"/>
    <property type="match status" value="1"/>
</dbReference>
<proteinExistence type="predicted"/>
<evidence type="ECO:0000313" key="3">
    <source>
        <dbReference type="Proteomes" id="UP001519460"/>
    </source>
</evidence>
<evidence type="ECO:0000256" key="1">
    <source>
        <dbReference type="SAM" id="SignalP"/>
    </source>
</evidence>
<evidence type="ECO:0000313" key="2">
    <source>
        <dbReference type="EMBL" id="KAK7483725.1"/>
    </source>
</evidence>
<comment type="caution">
    <text evidence="2">The sequence shown here is derived from an EMBL/GenBank/DDBJ whole genome shotgun (WGS) entry which is preliminary data.</text>
</comment>
<name>A0ABD0K9J0_9CAEN</name>
<dbReference type="AlphaFoldDB" id="A0ABD0K9J0"/>